<reference evidence="3" key="1">
    <citation type="submission" date="2020-09" db="EMBL/GenBank/DDBJ databases">
        <title>A novel bacterium of genus Paenibacillus, isolated from South China Sea.</title>
        <authorList>
            <person name="Huang H."/>
            <person name="Mo K."/>
            <person name="Hu Y."/>
        </authorList>
    </citation>
    <scope>NUCLEOTIDE SEQUENCE</scope>
    <source>
        <strain evidence="3">IB182363</strain>
    </source>
</reference>
<feature type="domain" description="GGDEF" evidence="2">
    <location>
        <begin position="129"/>
        <end position="280"/>
    </location>
</feature>
<dbReference type="RefSeq" id="WP_190931943.1">
    <property type="nucleotide sequence ID" value="NZ_JACXJA010000056.1"/>
</dbReference>
<keyword evidence="1" id="KW-0812">Transmembrane</keyword>
<accession>A0A927H2J7</accession>
<gene>
    <name evidence="3" type="ORF">IDH45_30560</name>
</gene>
<evidence type="ECO:0000256" key="1">
    <source>
        <dbReference type="SAM" id="Phobius"/>
    </source>
</evidence>
<dbReference type="InterPro" id="IPR043128">
    <property type="entry name" value="Rev_trsase/Diguanyl_cyclase"/>
</dbReference>
<protein>
    <submittedName>
        <fullName evidence="3">GGDEF domain-containing protein</fullName>
    </submittedName>
</protein>
<comment type="caution">
    <text evidence="3">The sequence shown here is derived from an EMBL/GenBank/DDBJ whole genome shotgun (WGS) entry which is preliminary data.</text>
</comment>
<feature type="transmembrane region" description="Helical" evidence="1">
    <location>
        <begin position="41"/>
        <end position="71"/>
    </location>
</feature>
<keyword evidence="1" id="KW-0472">Membrane</keyword>
<evidence type="ECO:0000313" key="3">
    <source>
        <dbReference type="EMBL" id="MBD2866326.1"/>
    </source>
</evidence>
<proteinExistence type="predicted"/>
<organism evidence="3 4">
    <name type="scientific">Paenibacillus oceani</name>
    <dbReference type="NCBI Taxonomy" id="2772510"/>
    <lineage>
        <taxon>Bacteria</taxon>
        <taxon>Bacillati</taxon>
        <taxon>Bacillota</taxon>
        <taxon>Bacilli</taxon>
        <taxon>Bacillales</taxon>
        <taxon>Paenibacillaceae</taxon>
        <taxon>Paenibacillus</taxon>
    </lineage>
</organism>
<sequence>MNLNRNSLVSDVAFLVFLGLCMICVTFTAGNPNAYFQNLILLNLTFFFAIVTYFTTVTTGLVLNVIFIFGYGAYMMYETVSKGETIGADTYFWLLVTPLLTIVTWLFTSGTRRLQTENAELQKQKARLATLDENTDLKNTISFTKDVTVFAGISTRYQIPLTLLVLKVKYWKELRRMIGEDQLAEAIIDLSRISQASIRTNDSLYLLDRGEATWGLLLFTDQEGAKVVMDRIRHSLVEFNSNQFSAKYKVELGLKMGALEYNAQTIESPLDFIAQAKRQLEYDV</sequence>
<feature type="transmembrane region" description="Helical" evidence="1">
    <location>
        <begin position="91"/>
        <end position="108"/>
    </location>
</feature>
<dbReference type="InterPro" id="IPR029787">
    <property type="entry name" value="Nucleotide_cyclase"/>
</dbReference>
<evidence type="ECO:0000313" key="4">
    <source>
        <dbReference type="Proteomes" id="UP000639396"/>
    </source>
</evidence>
<dbReference type="Gene3D" id="3.30.70.270">
    <property type="match status" value="1"/>
</dbReference>
<evidence type="ECO:0000259" key="2">
    <source>
        <dbReference type="Pfam" id="PF00990"/>
    </source>
</evidence>
<dbReference type="EMBL" id="JACXJA010000056">
    <property type="protein sequence ID" value="MBD2866326.1"/>
    <property type="molecule type" value="Genomic_DNA"/>
</dbReference>
<name>A0A927H2J7_9BACL</name>
<feature type="transmembrane region" description="Helical" evidence="1">
    <location>
        <begin position="12"/>
        <end position="29"/>
    </location>
</feature>
<dbReference type="InterPro" id="IPR000160">
    <property type="entry name" value="GGDEF_dom"/>
</dbReference>
<dbReference type="Pfam" id="PF00990">
    <property type="entry name" value="GGDEF"/>
    <property type="match status" value="1"/>
</dbReference>
<keyword evidence="4" id="KW-1185">Reference proteome</keyword>
<dbReference type="Proteomes" id="UP000639396">
    <property type="component" value="Unassembled WGS sequence"/>
</dbReference>
<dbReference type="SUPFAM" id="SSF55073">
    <property type="entry name" value="Nucleotide cyclase"/>
    <property type="match status" value="1"/>
</dbReference>
<dbReference type="AlphaFoldDB" id="A0A927H2J7"/>
<keyword evidence="1" id="KW-1133">Transmembrane helix</keyword>